<comment type="caution">
    <text evidence="12">The sequence shown here is derived from an EMBL/GenBank/DDBJ whole genome shotgun (WGS) entry which is preliminary data.</text>
</comment>
<keyword evidence="8" id="KW-0411">Iron-sulfur</keyword>
<evidence type="ECO:0000256" key="9">
    <source>
        <dbReference type="ARBA" id="ARBA00023204"/>
    </source>
</evidence>
<dbReference type="Gene3D" id="1.10.1670.10">
    <property type="entry name" value="Helix-hairpin-Helix base-excision DNA repair enzymes (C-terminal)"/>
    <property type="match status" value="1"/>
</dbReference>
<dbReference type="Pfam" id="PF10576">
    <property type="entry name" value="EndIII_4Fe-2S"/>
    <property type="match status" value="1"/>
</dbReference>
<evidence type="ECO:0000256" key="5">
    <source>
        <dbReference type="ARBA" id="ARBA00022763"/>
    </source>
</evidence>
<evidence type="ECO:0000259" key="11">
    <source>
        <dbReference type="SMART" id="SM00478"/>
    </source>
</evidence>
<dbReference type="InterPro" id="IPR003265">
    <property type="entry name" value="HhH-GPD_domain"/>
</dbReference>
<dbReference type="GO" id="GO:0004519">
    <property type="term" value="F:endonuclease activity"/>
    <property type="evidence" value="ECO:0007669"/>
    <property type="project" value="UniProtKB-KW"/>
</dbReference>
<dbReference type="PROSITE" id="PS00764">
    <property type="entry name" value="ENDONUCLEASE_III_1"/>
    <property type="match status" value="1"/>
</dbReference>
<dbReference type="RefSeq" id="WP_043889322.1">
    <property type="nucleotide sequence ID" value="NZ_CAJDKC010000003.1"/>
</dbReference>
<keyword evidence="9" id="KW-0234">DNA repair</keyword>
<evidence type="ECO:0000256" key="3">
    <source>
        <dbReference type="ARBA" id="ARBA00022485"/>
    </source>
</evidence>
<dbReference type="EMBL" id="CAJDKC010000003">
    <property type="protein sequence ID" value="CAD0323475.1"/>
    <property type="molecule type" value="Genomic_DNA"/>
</dbReference>
<dbReference type="PIRSF" id="PIRSF001435">
    <property type="entry name" value="Nth"/>
    <property type="match status" value="1"/>
</dbReference>
<keyword evidence="4" id="KW-0479">Metal-binding</keyword>
<keyword evidence="12" id="KW-0540">Nuclease</keyword>
<accession>A0A6V7CVL8</accession>
<protein>
    <submittedName>
        <fullName evidence="12">Endonuclease III</fullName>
    </submittedName>
</protein>
<evidence type="ECO:0000313" key="12">
    <source>
        <dbReference type="EMBL" id="CAD0323475.1"/>
    </source>
</evidence>
<dbReference type="InterPro" id="IPR000445">
    <property type="entry name" value="HhH_motif"/>
</dbReference>
<dbReference type="PANTHER" id="PTHR10359">
    <property type="entry name" value="A/G-SPECIFIC ADENINE GLYCOSYLASE/ENDONUCLEASE III"/>
    <property type="match status" value="1"/>
</dbReference>
<name>A0A6V7CVL8_9XANT</name>
<keyword evidence="6" id="KW-0378">Hydrolase</keyword>
<dbReference type="Proteomes" id="UP000587508">
    <property type="component" value="Unassembled WGS sequence"/>
</dbReference>
<comment type="cofactor">
    <cofactor evidence="1">
        <name>[4Fe-4S] cluster</name>
        <dbReference type="ChEBI" id="CHEBI:49883"/>
    </cofactor>
</comment>
<keyword evidence="12" id="KW-0255">Endonuclease</keyword>
<keyword evidence="10" id="KW-0326">Glycosidase</keyword>
<keyword evidence="7" id="KW-0408">Iron</keyword>
<evidence type="ECO:0000256" key="2">
    <source>
        <dbReference type="ARBA" id="ARBA00008343"/>
    </source>
</evidence>
<dbReference type="EMBL" id="CAJDKC010000003">
    <property type="protein sequence ID" value="CAD0323462.1"/>
    <property type="molecule type" value="Genomic_DNA"/>
</dbReference>
<dbReference type="InterPro" id="IPR011257">
    <property type="entry name" value="DNA_glycosylase"/>
</dbReference>
<dbReference type="InterPro" id="IPR004035">
    <property type="entry name" value="Endouclease-III_FeS-bd_BS"/>
</dbReference>
<dbReference type="FunFam" id="1.10.340.30:FF:000001">
    <property type="entry name" value="Endonuclease III"/>
    <property type="match status" value="1"/>
</dbReference>
<organism evidence="12 13">
    <name type="scientific">Xanthomonas hortorum pv. carotae</name>
    <dbReference type="NCBI Taxonomy" id="487904"/>
    <lineage>
        <taxon>Bacteria</taxon>
        <taxon>Pseudomonadati</taxon>
        <taxon>Pseudomonadota</taxon>
        <taxon>Gammaproteobacteria</taxon>
        <taxon>Lysobacterales</taxon>
        <taxon>Lysobacteraceae</taxon>
        <taxon>Xanthomonas</taxon>
    </lineage>
</organism>
<dbReference type="SUPFAM" id="SSF48150">
    <property type="entry name" value="DNA-glycosylase"/>
    <property type="match status" value="1"/>
</dbReference>
<dbReference type="Pfam" id="PF00633">
    <property type="entry name" value="HHH"/>
    <property type="match status" value="1"/>
</dbReference>
<evidence type="ECO:0000256" key="8">
    <source>
        <dbReference type="ARBA" id="ARBA00023014"/>
    </source>
</evidence>
<dbReference type="InterPro" id="IPR003651">
    <property type="entry name" value="Endonuclease3_FeS-loop_motif"/>
</dbReference>
<dbReference type="InterPro" id="IPR023170">
    <property type="entry name" value="HhH_base_excis_C"/>
</dbReference>
<comment type="similarity">
    <text evidence="2">Belongs to the Nth/MutY family.</text>
</comment>
<dbReference type="SMART" id="SM00478">
    <property type="entry name" value="ENDO3c"/>
    <property type="match status" value="1"/>
</dbReference>
<evidence type="ECO:0000256" key="4">
    <source>
        <dbReference type="ARBA" id="ARBA00022723"/>
    </source>
</evidence>
<evidence type="ECO:0000256" key="6">
    <source>
        <dbReference type="ARBA" id="ARBA00022801"/>
    </source>
</evidence>
<evidence type="ECO:0000256" key="10">
    <source>
        <dbReference type="ARBA" id="ARBA00023295"/>
    </source>
</evidence>
<evidence type="ECO:0000313" key="13">
    <source>
        <dbReference type="Proteomes" id="UP000587508"/>
    </source>
</evidence>
<reference evidence="12 13" key="1">
    <citation type="submission" date="2020-07" db="EMBL/GenBank/DDBJ databases">
        <authorList>
            <person name="Pothier F. J."/>
        </authorList>
    </citation>
    <scope>NUCLEOTIDE SEQUENCE [LARGE SCALE GENOMIC DNA]</scope>
    <source>
        <strain evidence="12 13">CFBP 7900</strain>
    </source>
</reference>
<dbReference type="GO" id="GO:0003677">
    <property type="term" value="F:DNA binding"/>
    <property type="evidence" value="ECO:0007669"/>
    <property type="project" value="InterPro"/>
</dbReference>
<evidence type="ECO:0000256" key="7">
    <source>
        <dbReference type="ARBA" id="ARBA00023004"/>
    </source>
</evidence>
<dbReference type="GO" id="GO:0006285">
    <property type="term" value="P:base-excision repair, AP site formation"/>
    <property type="evidence" value="ECO:0007669"/>
    <property type="project" value="TreeGrafter"/>
</dbReference>
<keyword evidence="3" id="KW-0004">4Fe-4S</keyword>
<keyword evidence="5" id="KW-0227">DNA damage</keyword>
<dbReference type="CDD" id="cd00056">
    <property type="entry name" value="ENDO3c"/>
    <property type="match status" value="1"/>
</dbReference>
<dbReference type="PANTHER" id="PTHR10359:SF18">
    <property type="entry name" value="ENDONUCLEASE III"/>
    <property type="match status" value="1"/>
</dbReference>
<dbReference type="SMART" id="SM00525">
    <property type="entry name" value="FES"/>
    <property type="match status" value="1"/>
</dbReference>
<dbReference type="Gene3D" id="1.10.340.30">
    <property type="entry name" value="Hypothetical protein, domain 2"/>
    <property type="match status" value="1"/>
</dbReference>
<dbReference type="Pfam" id="PF00730">
    <property type="entry name" value="HhH-GPD"/>
    <property type="match status" value="1"/>
</dbReference>
<dbReference type="AlphaFoldDB" id="A0A6V7CVL8"/>
<feature type="domain" description="HhH-GPD" evidence="11">
    <location>
        <begin position="46"/>
        <end position="193"/>
    </location>
</feature>
<dbReference type="GO" id="GO:0051539">
    <property type="term" value="F:4 iron, 4 sulfur cluster binding"/>
    <property type="evidence" value="ECO:0007669"/>
    <property type="project" value="UniProtKB-KW"/>
</dbReference>
<evidence type="ECO:0000256" key="1">
    <source>
        <dbReference type="ARBA" id="ARBA00001966"/>
    </source>
</evidence>
<sequence>MSNKTKINAVYRTLSRTYTTFDKTDDPWMTNGLSSTPFRSIVSGALSTMTTTKRVVSACVPLFKKVSTFEELYALDDEELRAIIKPVAHYNKKTKSIKEMCRQIIEDFDGQLPNTKEDLLKLQGVGLKVASLIMNFIFEEPLIAVDTHIHRLLNRLGIVHTTSTDVTTREINELTPKDYKRHAHDWLIQHGMQICRARNPKCDECVIRSHCEFYAERRAA</sequence>
<proteinExistence type="inferred from homology"/>
<dbReference type="GO" id="GO:0046872">
    <property type="term" value="F:metal ion binding"/>
    <property type="evidence" value="ECO:0007669"/>
    <property type="project" value="UniProtKB-KW"/>
</dbReference>
<gene>
    <name evidence="12" type="primary">nth_1</name>
    <name evidence="12" type="ORF">CFBP7900_14990</name>
</gene>
<dbReference type="GO" id="GO:0019104">
    <property type="term" value="F:DNA N-glycosylase activity"/>
    <property type="evidence" value="ECO:0007669"/>
    <property type="project" value="TreeGrafter"/>
</dbReference>